<name>A0AB34J2J4_PRYPA</name>
<evidence type="ECO:0000313" key="2">
    <source>
        <dbReference type="EMBL" id="KAL1510929.1"/>
    </source>
</evidence>
<dbReference type="Pfam" id="PF13432">
    <property type="entry name" value="TPR_16"/>
    <property type="match status" value="1"/>
</dbReference>
<organism evidence="2 3">
    <name type="scientific">Prymnesium parvum</name>
    <name type="common">Toxic golden alga</name>
    <dbReference type="NCBI Taxonomy" id="97485"/>
    <lineage>
        <taxon>Eukaryota</taxon>
        <taxon>Haptista</taxon>
        <taxon>Haptophyta</taxon>
        <taxon>Prymnesiophyceae</taxon>
        <taxon>Prymnesiales</taxon>
        <taxon>Prymnesiaceae</taxon>
        <taxon>Prymnesium</taxon>
    </lineage>
</organism>
<dbReference type="InterPro" id="IPR052943">
    <property type="entry name" value="TMTC_O-mannosyl-trnsfr"/>
</dbReference>
<dbReference type="InterPro" id="IPR011990">
    <property type="entry name" value="TPR-like_helical_dom_sf"/>
</dbReference>
<dbReference type="PANTHER" id="PTHR44809:SF1">
    <property type="entry name" value="PROTEIN O-MANNOSYL-TRANSFERASE TMTC1"/>
    <property type="match status" value="1"/>
</dbReference>
<dbReference type="PROSITE" id="PS50005">
    <property type="entry name" value="TPR"/>
    <property type="match status" value="3"/>
</dbReference>
<evidence type="ECO:0008006" key="4">
    <source>
        <dbReference type="Google" id="ProtNLM"/>
    </source>
</evidence>
<feature type="repeat" description="TPR" evidence="1">
    <location>
        <begin position="111"/>
        <end position="144"/>
    </location>
</feature>
<dbReference type="PANTHER" id="PTHR44809">
    <property type="match status" value="1"/>
</dbReference>
<dbReference type="EMBL" id="JBGBPQ010000014">
    <property type="protein sequence ID" value="KAL1510929.1"/>
    <property type="molecule type" value="Genomic_DNA"/>
</dbReference>
<accession>A0AB34J2J4</accession>
<comment type="caution">
    <text evidence="2">The sequence shown here is derived from an EMBL/GenBank/DDBJ whole genome shotgun (WGS) entry which is preliminary data.</text>
</comment>
<dbReference type="SUPFAM" id="SSF48452">
    <property type="entry name" value="TPR-like"/>
    <property type="match status" value="1"/>
</dbReference>
<dbReference type="InterPro" id="IPR019734">
    <property type="entry name" value="TPR_rpt"/>
</dbReference>
<feature type="repeat" description="TPR" evidence="1">
    <location>
        <begin position="180"/>
        <end position="213"/>
    </location>
</feature>
<dbReference type="Pfam" id="PF13424">
    <property type="entry name" value="TPR_12"/>
    <property type="match status" value="1"/>
</dbReference>
<proteinExistence type="predicted"/>
<evidence type="ECO:0000256" key="1">
    <source>
        <dbReference type="PROSITE-ProRule" id="PRU00339"/>
    </source>
</evidence>
<protein>
    <recommendedName>
        <fullName evidence="4">UDP-N-acetylglucosamine--peptide N-acetylglucosaminyltransferase SPINDLY</fullName>
    </recommendedName>
</protein>
<reference evidence="2 3" key="1">
    <citation type="journal article" date="2024" name="Science">
        <title>Giant polyketide synthase enzymes in the biosynthesis of giant marine polyether toxins.</title>
        <authorList>
            <person name="Fallon T.R."/>
            <person name="Shende V.V."/>
            <person name="Wierzbicki I.H."/>
            <person name="Pendleton A.L."/>
            <person name="Watervoot N.F."/>
            <person name="Auber R.P."/>
            <person name="Gonzalez D.J."/>
            <person name="Wisecaver J.H."/>
            <person name="Moore B.S."/>
        </authorList>
    </citation>
    <scope>NUCLEOTIDE SEQUENCE [LARGE SCALE GENOMIC DNA]</scope>
    <source>
        <strain evidence="2 3">12B1</strain>
    </source>
</reference>
<dbReference type="Pfam" id="PF13181">
    <property type="entry name" value="TPR_8"/>
    <property type="match status" value="1"/>
</dbReference>
<dbReference type="SMART" id="SM00028">
    <property type="entry name" value="TPR"/>
    <property type="match status" value="6"/>
</dbReference>
<dbReference type="Proteomes" id="UP001515480">
    <property type="component" value="Unassembled WGS sequence"/>
</dbReference>
<dbReference type="AlphaFoldDB" id="A0AB34J2J4"/>
<keyword evidence="3" id="KW-1185">Reference proteome</keyword>
<evidence type="ECO:0000313" key="3">
    <source>
        <dbReference type="Proteomes" id="UP001515480"/>
    </source>
</evidence>
<dbReference type="Gene3D" id="1.25.40.10">
    <property type="entry name" value="Tetratricopeptide repeat domain"/>
    <property type="match status" value="3"/>
</dbReference>
<keyword evidence="1" id="KW-0802">TPR repeat</keyword>
<sequence>MALLMLLLLCGAEAKKKRRRGQTAPPLPAELEEGCPFWRSDAAPKELSEFAHELERDGRKAEALPCYVRAIRAAPKEPVGWLDLAVAKQHDEPERAIELYSHGVRLSPSDGSLYNNLGVLLRTNGRGEEATACFEHAARIEPTGADAFFHLGGTHDQLDRHAEALHAYRRALENENKNEARILNNMGLILGKMKSWAEAVRTLREAEEADPTFPDTQINLLHIYTAHGALDEAKVHLDKAMALVPADEGLRGHAQAWEDAMRKREKAQWEEKRRRDLELREGPMTREQRVQRFQEVIGRCGMDKECMRKLLGQDDESGDDLVRF</sequence>
<feature type="repeat" description="TPR" evidence="1">
    <location>
        <begin position="145"/>
        <end position="178"/>
    </location>
</feature>
<gene>
    <name evidence="2" type="ORF">AB1Y20_005757</name>
</gene>